<feature type="transmembrane region" description="Helical" evidence="1">
    <location>
        <begin position="55"/>
        <end position="74"/>
    </location>
</feature>
<protein>
    <recommendedName>
        <fullName evidence="4">YndJ-like protein</fullName>
    </recommendedName>
</protein>
<feature type="transmembrane region" description="Helical" evidence="1">
    <location>
        <begin position="157"/>
        <end position="175"/>
    </location>
</feature>
<sequence>MRWVVVAAIALGMLVIVPVGLGLLEAPGLRMLRKVWPPVAIVGALSLAMPVSSPAVGLACVYAVGTFVLAGTGAARFLRDRSFAPVDVAALTALVTPAVAGASLVVERVGGTVLGFGPKILLLTVAHFHYAGFAAALVAGLVAQATRAAPAARAAKFAALTVPAGTLLVLIGFFAGEVVELAGAAVLTAGMWVVGALTWRLRASVSDRAARVLLTISSVVLVVTMLLALDWALGEAFGVPKLSLTWMAATHGVLNALGFGLCAVLAFSRLSVASADRTHPVAS</sequence>
<evidence type="ECO:0000313" key="2">
    <source>
        <dbReference type="EMBL" id="GAA0255932.1"/>
    </source>
</evidence>
<gene>
    <name evidence="2" type="ORF">GCM10009539_46430</name>
</gene>
<dbReference type="EMBL" id="BAAAGX010000017">
    <property type="protein sequence ID" value="GAA0255932.1"/>
    <property type="molecule type" value="Genomic_DNA"/>
</dbReference>
<keyword evidence="3" id="KW-1185">Reference proteome</keyword>
<comment type="caution">
    <text evidence="2">The sequence shown here is derived from an EMBL/GenBank/DDBJ whole genome shotgun (WGS) entry which is preliminary data.</text>
</comment>
<evidence type="ECO:0008006" key="4">
    <source>
        <dbReference type="Google" id="ProtNLM"/>
    </source>
</evidence>
<feature type="transmembrane region" description="Helical" evidence="1">
    <location>
        <begin position="181"/>
        <end position="201"/>
    </location>
</feature>
<dbReference type="RefSeq" id="WP_344650986.1">
    <property type="nucleotide sequence ID" value="NZ_BAAAGX010000017.1"/>
</dbReference>
<evidence type="ECO:0000313" key="3">
    <source>
        <dbReference type="Proteomes" id="UP001500967"/>
    </source>
</evidence>
<organism evidence="2 3">
    <name type="scientific">Cryptosporangium japonicum</name>
    <dbReference type="NCBI Taxonomy" id="80872"/>
    <lineage>
        <taxon>Bacteria</taxon>
        <taxon>Bacillati</taxon>
        <taxon>Actinomycetota</taxon>
        <taxon>Actinomycetes</taxon>
        <taxon>Cryptosporangiales</taxon>
        <taxon>Cryptosporangiaceae</taxon>
        <taxon>Cryptosporangium</taxon>
    </lineage>
</organism>
<accession>A0ABN0UMZ7</accession>
<evidence type="ECO:0000256" key="1">
    <source>
        <dbReference type="SAM" id="Phobius"/>
    </source>
</evidence>
<dbReference type="Pfam" id="PF14158">
    <property type="entry name" value="YndJ"/>
    <property type="match status" value="1"/>
</dbReference>
<feature type="transmembrane region" description="Helical" evidence="1">
    <location>
        <begin position="86"/>
        <end position="106"/>
    </location>
</feature>
<name>A0ABN0UMZ7_9ACTN</name>
<dbReference type="Proteomes" id="UP001500967">
    <property type="component" value="Unassembled WGS sequence"/>
</dbReference>
<feature type="transmembrane region" description="Helical" evidence="1">
    <location>
        <begin position="213"/>
        <end position="234"/>
    </location>
</feature>
<reference evidence="2 3" key="1">
    <citation type="journal article" date="2019" name="Int. J. Syst. Evol. Microbiol.">
        <title>The Global Catalogue of Microorganisms (GCM) 10K type strain sequencing project: providing services to taxonomists for standard genome sequencing and annotation.</title>
        <authorList>
            <consortium name="The Broad Institute Genomics Platform"/>
            <consortium name="The Broad Institute Genome Sequencing Center for Infectious Disease"/>
            <person name="Wu L."/>
            <person name="Ma J."/>
        </authorList>
    </citation>
    <scope>NUCLEOTIDE SEQUENCE [LARGE SCALE GENOMIC DNA]</scope>
    <source>
        <strain evidence="2 3">JCM 10425</strain>
    </source>
</reference>
<feature type="transmembrane region" description="Helical" evidence="1">
    <location>
        <begin position="6"/>
        <end position="24"/>
    </location>
</feature>
<proteinExistence type="predicted"/>
<keyword evidence="1" id="KW-1133">Transmembrane helix</keyword>
<keyword evidence="1" id="KW-0472">Membrane</keyword>
<feature type="transmembrane region" description="Helical" evidence="1">
    <location>
        <begin position="126"/>
        <end position="145"/>
    </location>
</feature>
<keyword evidence="1" id="KW-0812">Transmembrane</keyword>
<dbReference type="InterPro" id="IPR025450">
    <property type="entry name" value="YndJ-like"/>
</dbReference>
<feature type="transmembrane region" description="Helical" evidence="1">
    <location>
        <begin position="246"/>
        <end position="267"/>
    </location>
</feature>